<organism evidence="2 3">
    <name type="scientific">Papaver somniferum</name>
    <name type="common">Opium poppy</name>
    <dbReference type="NCBI Taxonomy" id="3469"/>
    <lineage>
        <taxon>Eukaryota</taxon>
        <taxon>Viridiplantae</taxon>
        <taxon>Streptophyta</taxon>
        <taxon>Embryophyta</taxon>
        <taxon>Tracheophyta</taxon>
        <taxon>Spermatophyta</taxon>
        <taxon>Magnoliopsida</taxon>
        <taxon>Ranunculales</taxon>
        <taxon>Papaveraceae</taxon>
        <taxon>Papaveroideae</taxon>
        <taxon>Papaver</taxon>
    </lineage>
</organism>
<gene>
    <name evidence="2" type="ORF">C5167_018052</name>
</gene>
<evidence type="ECO:0000313" key="2">
    <source>
        <dbReference type="EMBL" id="RZC49625.1"/>
    </source>
</evidence>
<dbReference type="EMBL" id="CM010716">
    <property type="protein sequence ID" value="RZC49625.1"/>
    <property type="molecule type" value="Genomic_DNA"/>
</dbReference>
<dbReference type="Proteomes" id="UP000316621">
    <property type="component" value="Chromosome 2"/>
</dbReference>
<protein>
    <submittedName>
        <fullName evidence="2">Uncharacterized protein</fullName>
    </submittedName>
</protein>
<keyword evidence="3" id="KW-1185">Reference proteome</keyword>
<accession>A0A4Y7IQ76</accession>
<reference evidence="2 3" key="1">
    <citation type="journal article" date="2018" name="Science">
        <title>The opium poppy genome and morphinan production.</title>
        <authorList>
            <person name="Guo L."/>
            <person name="Winzer T."/>
            <person name="Yang X."/>
            <person name="Li Y."/>
            <person name="Ning Z."/>
            <person name="He Z."/>
            <person name="Teodor R."/>
            <person name="Lu Y."/>
            <person name="Bowser T.A."/>
            <person name="Graham I.A."/>
            <person name="Ye K."/>
        </authorList>
    </citation>
    <scope>NUCLEOTIDE SEQUENCE [LARGE SCALE GENOMIC DNA]</scope>
    <source>
        <strain evidence="3">cv. HN1</strain>
        <tissue evidence="2">Leaves</tissue>
    </source>
</reference>
<dbReference type="AlphaFoldDB" id="A0A4Y7IQ76"/>
<sequence>MIEIGSIRDQRERGGEREIES</sequence>
<proteinExistence type="predicted"/>
<evidence type="ECO:0000313" key="3">
    <source>
        <dbReference type="Proteomes" id="UP000316621"/>
    </source>
</evidence>
<dbReference type="Gramene" id="RZC49625">
    <property type="protein sequence ID" value="RZC49625"/>
    <property type="gene ID" value="C5167_018052"/>
</dbReference>
<evidence type="ECO:0000256" key="1">
    <source>
        <dbReference type="SAM" id="MobiDB-lite"/>
    </source>
</evidence>
<name>A0A4Y7IQ76_PAPSO</name>
<feature type="region of interest" description="Disordered" evidence="1">
    <location>
        <begin position="1"/>
        <end position="21"/>
    </location>
</feature>